<sequence>MDYAICSHIKRDSSICRNKCWQPTGCYRHWSLHEKNIEKFPCGICEQPTISITGYCPKHSGRFHSLNNRMKQKGLTSKIVSRLEEP</sequence>
<keyword evidence="2" id="KW-1185">Reference proteome</keyword>
<reference evidence="1 2" key="1">
    <citation type="journal article" date="2019" name="Environ. Microbiol.">
        <title>At the nexus of three kingdoms: the genome of the mycorrhizal fungus Gigaspora margarita provides insights into plant, endobacterial and fungal interactions.</title>
        <authorList>
            <person name="Venice F."/>
            <person name="Ghignone S."/>
            <person name="Salvioli di Fossalunga A."/>
            <person name="Amselem J."/>
            <person name="Novero M."/>
            <person name="Xianan X."/>
            <person name="Sedzielewska Toro K."/>
            <person name="Morin E."/>
            <person name="Lipzen A."/>
            <person name="Grigoriev I.V."/>
            <person name="Henrissat B."/>
            <person name="Martin F.M."/>
            <person name="Bonfante P."/>
        </authorList>
    </citation>
    <scope>NUCLEOTIDE SEQUENCE [LARGE SCALE GENOMIC DNA]</scope>
    <source>
        <strain evidence="1 2">BEG34</strain>
    </source>
</reference>
<dbReference type="OrthoDB" id="2303863at2759"/>
<dbReference type="EMBL" id="WTPW01001660">
    <property type="protein sequence ID" value="KAF0424025.1"/>
    <property type="molecule type" value="Genomic_DNA"/>
</dbReference>
<accession>A0A8H4A536</accession>
<evidence type="ECO:0000313" key="1">
    <source>
        <dbReference type="EMBL" id="KAF0424025.1"/>
    </source>
</evidence>
<gene>
    <name evidence="1" type="ORF">F8M41_006671</name>
</gene>
<comment type="caution">
    <text evidence="1">The sequence shown here is derived from an EMBL/GenBank/DDBJ whole genome shotgun (WGS) entry which is preliminary data.</text>
</comment>
<organism evidence="1 2">
    <name type="scientific">Gigaspora margarita</name>
    <dbReference type="NCBI Taxonomy" id="4874"/>
    <lineage>
        <taxon>Eukaryota</taxon>
        <taxon>Fungi</taxon>
        <taxon>Fungi incertae sedis</taxon>
        <taxon>Mucoromycota</taxon>
        <taxon>Glomeromycotina</taxon>
        <taxon>Glomeromycetes</taxon>
        <taxon>Diversisporales</taxon>
        <taxon>Gigasporaceae</taxon>
        <taxon>Gigaspora</taxon>
    </lineage>
</organism>
<protein>
    <submittedName>
        <fullName evidence="1">Uncharacterized protein</fullName>
    </submittedName>
</protein>
<dbReference type="AlphaFoldDB" id="A0A8H4A536"/>
<evidence type="ECO:0000313" key="2">
    <source>
        <dbReference type="Proteomes" id="UP000439903"/>
    </source>
</evidence>
<proteinExistence type="predicted"/>
<dbReference type="Proteomes" id="UP000439903">
    <property type="component" value="Unassembled WGS sequence"/>
</dbReference>
<name>A0A8H4A536_GIGMA</name>